<evidence type="ECO:0000256" key="4">
    <source>
        <dbReference type="ARBA" id="ARBA00023136"/>
    </source>
</evidence>
<evidence type="ECO:0000256" key="5">
    <source>
        <dbReference type="SAM" id="MobiDB-lite"/>
    </source>
</evidence>
<organism evidence="10 11">
    <name type="scientific">Russula ochroleuca</name>
    <dbReference type="NCBI Taxonomy" id="152965"/>
    <lineage>
        <taxon>Eukaryota</taxon>
        <taxon>Fungi</taxon>
        <taxon>Dikarya</taxon>
        <taxon>Basidiomycota</taxon>
        <taxon>Agaricomycotina</taxon>
        <taxon>Agaricomycetes</taxon>
        <taxon>Russulales</taxon>
        <taxon>Russulaceae</taxon>
        <taxon>Russula</taxon>
    </lineage>
</organism>
<dbReference type="PANTHER" id="PTHR37994:SF1">
    <property type="entry name" value="ER TRANSPORTER 6TM N-TERMINAL DOMAIN-CONTAINING PROTEIN"/>
    <property type="match status" value="1"/>
</dbReference>
<keyword evidence="3 6" id="KW-1133">Transmembrane helix</keyword>
<feature type="domain" description="DUF2421" evidence="7">
    <location>
        <begin position="925"/>
        <end position="1136"/>
    </location>
</feature>
<dbReference type="OrthoDB" id="2274698at2759"/>
<dbReference type="Pfam" id="PF13515">
    <property type="entry name" value="FUSC_2"/>
    <property type="match status" value="1"/>
</dbReference>
<protein>
    <recommendedName>
        <fullName evidence="12">DUF2421 domain-containing protein</fullName>
    </recommendedName>
</protein>
<dbReference type="InterPro" id="IPR018823">
    <property type="entry name" value="ArAE_2_N"/>
</dbReference>
<dbReference type="EMBL" id="WHVB01000021">
    <property type="protein sequence ID" value="KAF8472182.1"/>
    <property type="molecule type" value="Genomic_DNA"/>
</dbReference>
<feature type="transmembrane region" description="Helical" evidence="6">
    <location>
        <begin position="898"/>
        <end position="916"/>
    </location>
</feature>
<evidence type="ECO:0000259" key="7">
    <source>
        <dbReference type="Pfam" id="PF10334"/>
    </source>
</evidence>
<feature type="domain" description="Putative ER transporter 6TM N-terminal" evidence="8">
    <location>
        <begin position="82"/>
        <end position="372"/>
    </location>
</feature>
<keyword evidence="2 6" id="KW-0812">Transmembrane</keyword>
<dbReference type="InterPro" id="IPR018820">
    <property type="entry name" value="BRE4-related_DUF2421"/>
</dbReference>
<dbReference type="InterPro" id="IPR049453">
    <property type="entry name" value="Memb_transporter_dom"/>
</dbReference>
<feature type="transmembrane region" description="Helical" evidence="6">
    <location>
        <begin position="805"/>
        <end position="823"/>
    </location>
</feature>
<evidence type="ECO:0000256" key="2">
    <source>
        <dbReference type="ARBA" id="ARBA00022692"/>
    </source>
</evidence>
<dbReference type="PANTHER" id="PTHR37994">
    <property type="entry name" value="ARAE_2_N DOMAIN-CONTAINING PROTEIN-RELATED"/>
    <property type="match status" value="1"/>
</dbReference>
<dbReference type="GO" id="GO:0016020">
    <property type="term" value="C:membrane"/>
    <property type="evidence" value="ECO:0007669"/>
    <property type="project" value="UniProtKB-SubCell"/>
</dbReference>
<evidence type="ECO:0000313" key="11">
    <source>
        <dbReference type="Proteomes" id="UP000759537"/>
    </source>
</evidence>
<reference evidence="10" key="2">
    <citation type="journal article" date="2020" name="Nat. Commun.">
        <title>Large-scale genome sequencing of mycorrhizal fungi provides insights into the early evolution of symbiotic traits.</title>
        <authorList>
            <person name="Miyauchi S."/>
            <person name="Kiss E."/>
            <person name="Kuo A."/>
            <person name="Drula E."/>
            <person name="Kohler A."/>
            <person name="Sanchez-Garcia M."/>
            <person name="Morin E."/>
            <person name="Andreopoulos B."/>
            <person name="Barry K.W."/>
            <person name="Bonito G."/>
            <person name="Buee M."/>
            <person name="Carver A."/>
            <person name="Chen C."/>
            <person name="Cichocki N."/>
            <person name="Clum A."/>
            <person name="Culley D."/>
            <person name="Crous P.W."/>
            <person name="Fauchery L."/>
            <person name="Girlanda M."/>
            <person name="Hayes R.D."/>
            <person name="Keri Z."/>
            <person name="LaButti K."/>
            <person name="Lipzen A."/>
            <person name="Lombard V."/>
            <person name="Magnuson J."/>
            <person name="Maillard F."/>
            <person name="Murat C."/>
            <person name="Nolan M."/>
            <person name="Ohm R.A."/>
            <person name="Pangilinan J."/>
            <person name="Pereira M.F."/>
            <person name="Perotto S."/>
            <person name="Peter M."/>
            <person name="Pfister S."/>
            <person name="Riley R."/>
            <person name="Sitrit Y."/>
            <person name="Stielow J.B."/>
            <person name="Szollosi G."/>
            <person name="Zifcakova L."/>
            <person name="Stursova M."/>
            <person name="Spatafora J.W."/>
            <person name="Tedersoo L."/>
            <person name="Vaario L.M."/>
            <person name="Yamada A."/>
            <person name="Yan M."/>
            <person name="Wang P."/>
            <person name="Xu J."/>
            <person name="Bruns T."/>
            <person name="Baldrian P."/>
            <person name="Vilgalys R."/>
            <person name="Dunand C."/>
            <person name="Henrissat B."/>
            <person name="Grigoriev I.V."/>
            <person name="Hibbett D."/>
            <person name="Nagy L.G."/>
            <person name="Martin F.M."/>
        </authorList>
    </citation>
    <scope>NUCLEOTIDE SEQUENCE</scope>
    <source>
        <strain evidence="10">Prilba</strain>
    </source>
</reference>
<gene>
    <name evidence="10" type="ORF">DFH94DRAFT_767022</name>
</gene>
<feature type="transmembrane region" description="Helical" evidence="6">
    <location>
        <begin position="251"/>
        <end position="270"/>
    </location>
</feature>
<dbReference type="Proteomes" id="UP000759537">
    <property type="component" value="Unassembled WGS sequence"/>
</dbReference>
<dbReference type="AlphaFoldDB" id="A0A9P5JYM6"/>
<evidence type="ECO:0000259" key="9">
    <source>
        <dbReference type="Pfam" id="PF13515"/>
    </source>
</evidence>
<feature type="transmembrane region" description="Helical" evidence="6">
    <location>
        <begin position="146"/>
        <end position="163"/>
    </location>
</feature>
<reference evidence="10" key="1">
    <citation type="submission" date="2019-10" db="EMBL/GenBank/DDBJ databases">
        <authorList>
            <consortium name="DOE Joint Genome Institute"/>
            <person name="Kuo A."/>
            <person name="Miyauchi S."/>
            <person name="Kiss E."/>
            <person name="Drula E."/>
            <person name="Kohler A."/>
            <person name="Sanchez-Garcia M."/>
            <person name="Andreopoulos B."/>
            <person name="Barry K.W."/>
            <person name="Bonito G."/>
            <person name="Buee M."/>
            <person name="Carver A."/>
            <person name="Chen C."/>
            <person name="Cichocki N."/>
            <person name="Clum A."/>
            <person name="Culley D."/>
            <person name="Crous P.W."/>
            <person name="Fauchery L."/>
            <person name="Girlanda M."/>
            <person name="Hayes R."/>
            <person name="Keri Z."/>
            <person name="LaButti K."/>
            <person name="Lipzen A."/>
            <person name="Lombard V."/>
            <person name="Magnuson J."/>
            <person name="Maillard F."/>
            <person name="Morin E."/>
            <person name="Murat C."/>
            <person name="Nolan M."/>
            <person name="Ohm R."/>
            <person name="Pangilinan J."/>
            <person name="Pereira M."/>
            <person name="Perotto S."/>
            <person name="Peter M."/>
            <person name="Riley R."/>
            <person name="Sitrit Y."/>
            <person name="Stielow B."/>
            <person name="Szollosi G."/>
            <person name="Zifcakova L."/>
            <person name="Stursova M."/>
            <person name="Spatafora J.W."/>
            <person name="Tedersoo L."/>
            <person name="Vaario L.-M."/>
            <person name="Yamada A."/>
            <person name="Yan M."/>
            <person name="Wang P."/>
            <person name="Xu J."/>
            <person name="Bruns T."/>
            <person name="Baldrian P."/>
            <person name="Vilgalys R."/>
            <person name="Henrissat B."/>
            <person name="Grigoriev I.V."/>
            <person name="Hibbett D."/>
            <person name="Nagy L.G."/>
            <person name="Martin F.M."/>
        </authorList>
    </citation>
    <scope>NUCLEOTIDE SEQUENCE</scope>
    <source>
        <strain evidence="10">Prilba</strain>
    </source>
</reference>
<feature type="compositionally biased region" description="Polar residues" evidence="5">
    <location>
        <begin position="416"/>
        <end position="427"/>
    </location>
</feature>
<feature type="transmembrane region" description="Helical" evidence="6">
    <location>
        <begin position="862"/>
        <end position="878"/>
    </location>
</feature>
<dbReference type="Pfam" id="PF10337">
    <property type="entry name" value="ArAE_2_N"/>
    <property type="match status" value="1"/>
</dbReference>
<name>A0A9P5JYM6_9AGAM</name>
<accession>A0A9P5JYM6</accession>
<dbReference type="Pfam" id="PF10334">
    <property type="entry name" value="BRE4"/>
    <property type="match status" value="1"/>
</dbReference>
<feature type="compositionally biased region" description="Low complexity" evidence="5">
    <location>
        <begin position="396"/>
        <end position="415"/>
    </location>
</feature>
<sequence>MSNSHSPCTKEHHDPCIGYDASTPKSDAPDRVQPTPMSSPVRPVPEQEPKVHCGKGKAEATLADIYQHAISSHIELPSYLRWIPDNWTLSKWMTAIRCAVAEWASLLLLIINPSTKAMGQAAFLVLVAGMLSPPSDPFVTNAERETIIFLSVLVAWGWASLGVKVSSLARTHTDHAAAIHEILAGNYIEAAPSIVNAIFLFFGSAFFLYIKAQQGPGPFAPATVLACICLDITLTTSALFPYAYYKPGQAVVVPVALHSALAIASSVFIFPTSVAAQYTTGLRAVIVPLITGFRQHLSLLDMPTTSQDFSPEAIRASASKAEGALAPLAASARLLRRDISWGRFSGKDLDGMRGQVQRLVMRAHGMNVYFSLTDPTRERFPVTPAPSRPGSPTVGTPNVSRPSSPSRVEESSNTSPSLPCRSTTCCSQDEVEQHRGRPATRRHPHFEVDCPSHSIKSYFHNTLFRRHHHRHSHISLLSGHNHDHLHEHVVGVFESQRYLDLESQHFAHPLAAYYTERSTALLRRSCESLLRACTLCLDQLDLWLRTSRHNRWVFWWGSNRCSRIQQGRLNELSRACDELTRAVEVFRTSLRHMVLEPYRGAFSDMHEGCMTGGDIPPHRFLFHAYTYQYHLMEFSNILISTVRPTLSFLFSLKSFCQFQYIIDLETGRLRTRLWLPTVSFHDFFRWSIWDNNVNLGHEDDENPNIIQGKEGLCVDLGLAQRRDPDALPPGNTFEAIMNILYRAFQGISHGNQLFAIKAGILTTLLSIPSFLKSSASFAYGERFNWAIFMGQLTLARFRGDTTFGLVARIISTFAGGLTGAVIWHISTGGGNGNPYGLAVTCAVTFPFFFYGRLYWPGPPVSNMIYFTTTALVIGYSWQNTHYHLGEFLYYGINLAWRRFVLVCVGVFAAFIFSFLPPSTTLRGYQRQSLATTASEVGAVYCSIVSYATSPHMEDPQNVIQSLIAIRLKLKRSIVLRANVIYEFSLRGRWPAERYQKILEIQLEIAYLLSHLMSVLQRLEPAWTRAFLRRTRFLDPDFQGDVLAVISMISTALRTGAPLPQITPCPLLDRFILYHHGLNVMRHEDDTDYGLPRTMSMDVLENEQYMCFCVGVSTSFGIVTRFDRLMHATKELVGEQYHIRGVGYISKVGGVEMSLGTDIVRPIRDA</sequence>
<feature type="transmembrane region" description="Helical" evidence="6">
    <location>
        <begin position="835"/>
        <end position="855"/>
    </location>
</feature>
<evidence type="ECO:0008006" key="12">
    <source>
        <dbReference type="Google" id="ProtNLM"/>
    </source>
</evidence>
<evidence type="ECO:0000256" key="3">
    <source>
        <dbReference type="ARBA" id="ARBA00022989"/>
    </source>
</evidence>
<evidence type="ECO:0000256" key="6">
    <source>
        <dbReference type="SAM" id="Phobius"/>
    </source>
</evidence>
<keyword evidence="11" id="KW-1185">Reference proteome</keyword>
<proteinExistence type="predicted"/>
<comment type="caution">
    <text evidence="10">The sequence shown here is derived from an EMBL/GenBank/DDBJ whole genome shotgun (WGS) entry which is preliminary data.</text>
</comment>
<evidence type="ECO:0000256" key="1">
    <source>
        <dbReference type="ARBA" id="ARBA00004141"/>
    </source>
</evidence>
<keyword evidence="4 6" id="KW-0472">Membrane</keyword>
<evidence type="ECO:0000313" key="10">
    <source>
        <dbReference type="EMBL" id="KAF8472182.1"/>
    </source>
</evidence>
<feature type="domain" description="Integral membrane bound transporter" evidence="9">
    <location>
        <begin position="781"/>
        <end position="912"/>
    </location>
</feature>
<comment type="subcellular location">
    <subcellularLocation>
        <location evidence="1">Membrane</location>
        <topology evidence="1">Multi-pass membrane protein</topology>
    </subcellularLocation>
</comment>
<feature type="region of interest" description="Disordered" evidence="5">
    <location>
        <begin position="1"/>
        <end position="51"/>
    </location>
</feature>
<feature type="transmembrane region" description="Helical" evidence="6">
    <location>
        <begin position="222"/>
        <end position="245"/>
    </location>
</feature>
<feature type="transmembrane region" description="Helical" evidence="6">
    <location>
        <begin position="190"/>
        <end position="210"/>
    </location>
</feature>
<evidence type="ECO:0000259" key="8">
    <source>
        <dbReference type="Pfam" id="PF10337"/>
    </source>
</evidence>
<feature type="region of interest" description="Disordered" evidence="5">
    <location>
        <begin position="377"/>
        <end position="445"/>
    </location>
</feature>